<proteinExistence type="predicted"/>
<protein>
    <submittedName>
        <fullName evidence="1">Unannotated protein</fullName>
    </submittedName>
</protein>
<gene>
    <name evidence="1" type="ORF">UFOPK3674_01540</name>
</gene>
<dbReference type="EMBL" id="CAFBMX010000007">
    <property type="protein sequence ID" value="CAB4936878.1"/>
    <property type="molecule type" value="Genomic_DNA"/>
</dbReference>
<sequence>MPIALDRTLRGALAGAAAAGVWAAQQPLDMKRFGVAYDDTELLGKAVTRGRSWPLVGTAMHLANGALFGAVYANVAPRIPGPAWLRGPAAGMAEHLLTWPSTAAVAKLHPAGDEFPQLWGSRAAFAQATWRHLLFGAVLGGLERALNGPAPVAAPVVHDDVEAAGIAVAVSLNGHGDPSQISDAEHA</sequence>
<evidence type="ECO:0000313" key="1">
    <source>
        <dbReference type="EMBL" id="CAB4936878.1"/>
    </source>
</evidence>
<organism evidence="1">
    <name type="scientific">freshwater metagenome</name>
    <dbReference type="NCBI Taxonomy" id="449393"/>
    <lineage>
        <taxon>unclassified sequences</taxon>
        <taxon>metagenomes</taxon>
        <taxon>ecological metagenomes</taxon>
    </lineage>
</organism>
<name>A0A6J7J0I8_9ZZZZ</name>
<dbReference type="AlphaFoldDB" id="A0A6J7J0I8"/>
<accession>A0A6J7J0I8</accession>
<reference evidence="1" key="1">
    <citation type="submission" date="2020-05" db="EMBL/GenBank/DDBJ databases">
        <authorList>
            <person name="Chiriac C."/>
            <person name="Salcher M."/>
            <person name="Ghai R."/>
            <person name="Kavagutti S V."/>
        </authorList>
    </citation>
    <scope>NUCLEOTIDE SEQUENCE</scope>
</reference>